<feature type="transmembrane region" description="Helical" evidence="1">
    <location>
        <begin position="88"/>
        <end position="106"/>
    </location>
</feature>
<dbReference type="EMBL" id="JAFBMS010000113">
    <property type="protein sequence ID" value="KAG9335687.1"/>
    <property type="molecule type" value="Genomic_DNA"/>
</dbReference>
<keyword evidence="3" id="KW-1185">Reference proteome</keyword>
<reference evidence="2" key="1">
    <citation type="thesis" date="2021" institute="BYU ScholarsArchive" country="Provo, UT, USA">
        <title>Applications of and Algorithms for Genome Assembly and Genomic Analyses with an Emphasis on Marine Teleosts.</title>
        <authorList>
            <person name="Pickett B.D."/>
        </authorList>
    </citation>
    <scope>NUCLEOTIDE SEQUENCE</scope>
    <source>
        <strain evidence="2">HI-2016</strain>
    </source>
</reference>
<comment type="caution">
    <text evidence="2">The sequence shown here is derived from an EMBL/GenBank/DDBJ whole genome shotgun (WGS) entry which is preliminary data.</text>
</comment>
<evidence type="ECO:0000313" key="2">
    <source>
        <dbReference type="EMBL" id="KAG9335687.1"/>
    </source>
</evidence>
<feature type="non-terminal residue" evidence="2">
    <location>
        <position position="314"/>
    </location>
</feature>
<organism evidence="2 3">
    <name type="scientific">Albula glossodonta</name>
    <name type="common">roundjaw bonefish</name>
    <dbReference type="NCBI Taxonomy" id="121402"/>
    <lineage>
        <taxon>Eukaryota</taxon>
        <taxon>Metazoa</taxon>
        <taxon>Chordata</taxon>
        <taxon>Craniata</taxon>
        <taxon>Vertebrata</taxon>
        <taxon>Euteleostomi</taxon>
        <taxon>Actinopterygii</taxon>
        <taxon>Neopterygii</taxon>
        <taxon>Teleostei</taxon>
        <taxon>Albuliformes</taxon>
        <taxon>Albulidae</taxon>
        <taxon>Albula</taxon>
    </lineage>
</organism>
<accession>A0A8T2NGW5</accession>
<protein>
    <submittedName>
        <fullName evidence="2">Uncharacterized protein</fullName>
    </submittedName>
</protein>
<dbReference type="OrthoDB" id="8964795at2759"/>
<dbReference type="AlphaFoldDB" id="A0A8T2NGW5"/>
<dbReference type="Proteomes" id="UP000824540">
    <property type="component" value="Unassembled WGS sequence"/>
</dbReference>
<keyword evidence="1" id="KW-1133">Transmembrane helix</keyword>
<feature type="transmembrane region" description="Helical" evidence="1">
    <location>
        <begin position="199"/>
        <end position="219"/>
    </location>
</feature>
<feature type="transmembrane region" description="Helical" evidence="1">
    <location>
        <begin position="44"/>
        <end position="67"/>
    </location>
</feature>
<keyword evidence="1" id="KW-0812">Transmembrane</keyword>
<gene>
    <name evidence="2" type="ORF">JZ751_004340</name>
</gene>
<feature type="transmembrane region" description="Helical" evidence="1">
    <location>
        <begin position="231"/>
        <end position="253"/>
    </location>
</feature>
<evidence type="ECO:0000256" key="1">
    <source>
        <dbReference type="SAM" id="Phobius"/>
    </source>
</evidence>
<sequence>MTDCSFINETMAIVVLKKVSVLILLQIFEHLMEPLFSSCPCNSYQGPFICLYFIVPAFSFTVLAISLKWGKNVLRDCKSRGCSWYKLFQFRVLIYPAVFWVVILLIDGRYLACGLYTKCNGTMTTVDMKDPEMVEKMAISKVKDSLPLQVKNSLPLQVKDSLSLQIQDRMENVTVLILLQITEHLMEHLFTCPCNEYRILFVRLFFIAPALAFAAFTFYLQQGTSFKEQVLLQPAYIASCWTVILLIDGRYLACVHYSKCNNTMTTADMTDPEMVENMTYSKGYTCDNLRKNTAVYLVKTDLQQEKLMVKEELG</sequence>
<keyword evidence="1" id="KW-0472">Membrane</keyword>
<name>A0A8T2NGW5_9TELE</name>
<evidence type="ECO:0000313" key="3">
    <source>
        <dbReference type="Proteomes" id="UP000824540"/>
    </source>
</evidence>
<proteinExistence type="predicted"/>